<proteinExistence type="predicted"/>
<feature type="region of interest" description="Disordered" evidence="10">
    <location>
        <begin position="1079"/>
        <end position="1119"/>
    </location>
</feature>
<dbReference type="CDD" id="cd15552">
    <property type="entry name" value="PHD_PHF3_like"/>
    <property type="match status" value="1"/>
</dbReference>
<feature type="compositionally biased region" description="Basic and acidic residues" evidence="10">
    <location>
        <begin position="2283"/>
        <end position="2297"/>
    </location>
</feature>
<feature type="region of interest" description="Disordered" evidence="10">
    <location>
        <begin position="1"/>
        <end position="58"/>
    </location>
</feature>
<feature type="compositionally biased region" description="Basic residues" evidence="10">
    <location>
        <begin position="478"/>
        <end position="487"/>
    </location>
</feature>
<feature type="compositionally biased region" description="Basic and acidic residues" evidence="10">
    <location>
        <begin position="1619"/>
        <end position="1629"/>
    </location>
</feature>
<feature type="compositionally biased region" description="Basic and acidic residues" evidence="10">
    <location>
        <begin position="705"/>
        <end position="717"/>
    </location>
</feature>
<dbReference type="Pfam" id="PF07533">
    <property type="entry name" value="BRK"/>
    <property type="match status" value="1"/>
</dbReference>
<dbReference type="InterPro" id="IPR003618">
    <property type="entry name" value="TFIIS_cen_dom"/>
</dbReference>
<evidence type="ECO:0000256" key="3">
    <source>
        <dbReference type="ARBA" id="ARBA00022771"/>
    </source>
</evidence>
<dbReference type="CDD" id="cd21541">
    <property type="entry name" value="SPOC_PHF3-like"/>
    <property type="match status" value="1"/>
</dbReference>
<feature type="compositionally biased region" description="Polar residues" evidence="10">
    <location>
        <begin position="1299"/>
        <end position="1318"/>
    </location>
</feature>
<evidence type="ECO:0000256" key="10">
    <source>
        <dbReference type="SAM" id="MobiDB-lite"/>
    </source>
</evidence>
<dbReference type="PANTHER" id="PTHR11477:SF51">
    <property type="entry name" value="PROTEIN PARTNER OF SNF, ISOFORM B"/>
    <property type="match status" value="1"/>
</dbReference>
<keyword evidence="9" id="KW-0175">Coiled coil</keyword>
<feature type="compositionally biased region" description="Low complexity" evidence="10">
    <location>
        <begin position="1986"/>
        <end position="2018"/>
    </location>
</feature>
<feature type="compositionally biased region" description="Acidic residues" evidence="10">
    <location>
        <begin position="449"/>
        <end position="469"/>
    </location>
</feature>
<feature type="region of interest" description="Disordered" evidence="10">
    <location>
        <begin position="2401"/>
        <end position="2562"/>
    </location>
</feature>
<feature type="compositionally biased region" description="Basic and acidic residues" evidence="10">
    <location>
        <begin position="363"/>
        <end position="396"/>
    </location>
</feature>
<protein>
    <recommendedName>
        <fullName evidence="15">Death-inducer obliterator 1</fullName>
    </recommendedName>
</protein>
<dbReference type="InterPro" id="IPR001965">
    <property type="entry name" value="Znf_PHD"/>
</dbReference>
<feature type="compositionally biased region" description="Basic and acidic residues" evidence="10">
    <location>
        <begin position="2055"/>
        <end position="2064"/>
    </location>
</feature>
<feature type="coiled-coil region" evidence="9">
    <location>
        <begin position="2116"/>
        <end position="2143"/>
    </location>
</feature>
<evidence type="ECO:0000256" key="4">
    <source>
        <dbReference type="ARBA" id="ARBA00022833"/>
    </source>
</evidence>
<feature type="region of interest" description="Disordered" evidence="10">
    <location>
        <begin position="2835"/>
        <end position="2860"/>
    </location>
</feature>
<feature type="region of interest" description="Disordered" evidence="10">
    <location>
        <begin position="1744"/>
        <end position="1770"/>
    </location>
</feature>
<dbReference type="InterPro" id="IPR013083">
    <property type="entry name" value="Znf_RING/FYVE/PHD"/>
</dbReference>
<feature type="compositionally biased region" description="Acidic residues" evidence="10">
    <location>
        <begin position="2030"/>
        <end position="2039"/>
    </location>
</feature>
<feature type="compositionally biased region" description="Basic and acidic residues" evidence="10">
    <location>
        <begin position="335"/>
        <end position="351"/>
    </location>
</feature>
<dbReference type="PANTHER" id="PTHR11477">
    <property type="entry name" value="TRANSCRIPTION FACTOR S-II ZINC FINGER DOMAIN-CONTAINING PROTEIN"/>
    <property type="match status" value="1"/>
</dbReference>
<evidence type="ECO:0000256" key="2">
    <source>
        <dbReference type="ARBA" id="ARBA00022723"/>
    </source>
</evidence>
<feature type="compositionally biased region" description="Basic and acidic residues" evidence="10">
    <location>
        <begin position="725"/>
        <end position="750"/>
    </location>
</feature>
<feature type="region of interest" description="Disordered" evidence="10">
    <location>
        <begin position="97"/>
        <end position="123"/>
    </location>
</feature>
<feature type="region of interest" description="Disordered" evidence="10">
    <location>
        <begin position="1249"/>
        <end position="1277"/>
    </location>
</feature>
<feature type="compositionally biased region" description="Basic and acidic residues" evidence="10">
    <location>
        <begin position="1259"/>
        <end position="1269"/>
    </location>
</feature>
<feature type="compositionally biased region" description="Basic residues" evidence="10">
    <location>
        <begin position="551"/>
        <end position="560"/>
    </location>
</feature>
<evidence type="ECO:0000256" key="9">
    <source>
        <dbReference type="SAM" id="Coils"/>
    </source>
</evidence>
<reference evidence="13 14" key="1">
    <citation type="submission" date="2024-11" db="EMBL/GenBank/DDBJ databases">
        <title>Chromosome-level genome assembly of the freshwater bivalve Anodonta woodiana.</title>
        <authorList>
            <person name="Chen X."/>
        </authorList>
    </citation>
    <scope>NUCLEOTIDE SEQUENCE [LARGE SCALE GENOMIC DNA]</scope>
    <source>
        <strain evidence="13">MN2024</strain>
        <tissue evidence="13">Gills</tissue>
    </source>
</reference>
<keyword evidence="14" id="KW-1185">Reference proteome</keyword>
<feature type="region of interest" description="Disordered" evidence="10">
    <location>
        <begin position="2228"/>
        <end position="2255"/>
    </location>
</feature>
<evidence type="ECO:0000256" key="1">
    <source>
        <dbReference type="ARBA" id="ARBA00004123"/>
    </source>
</evidence>
<evidence type="ECO:0000259" key="11">
    <source>
        <dbReference type="PROSITE" id="PS50016"/>
    </source>
</evidence>
<dbReference type="GO" id="GO:0008270">
    <property type="term" value="F:zinc ion binding"/>
    <property type="evidence" value="ECO:0007669"/>
    <property type="project" value="UniProtKB-KW"/>
</dbReference>
<dbReference type="Gene3D" id="3.40.5.120">
    <property type="match status" value="1"/>
</dbReference>
<dbReference type="SMART" id="SM00592">
    <property type="entry name" value="BRK"/>
    <property type="match status" value="1"/>
</dbReference>
<keyword evidence="5" id="KW-0805">Transcription regulation</keyword>
<keyword evidence="7" id="KW-0539">Nucleus</keyword>
<feature type="compositionally biased region" description="Basic and acidic residues" evidence="10">
    <location>
        <begin position="2704"/>
        <end position="2723"/>
    </location>
</feature>
<feature type="compositionally biased region" description="Basic and acidic residues" evidence="10">
    <location>
        <begin position="439"/>
        <end position="448"/>
    </location>
</feature>
<feature type="domain" description="PHD-type" evidence="11">
    <location>
        <begin position="1190"/>
        <end position="1244"/>
    </location>
</feature>
<feature type="compositionally biased region" description="Polar residues" evidence="10">
    <location>
        <begin position="2298"/>
        <end position="2315"/>
    </location>
</feature>
<dbReference type="PROSITE" id="PS51321">
    <property type="entry name" value="TFIIS_CENTRAL"/>
    <property type="match status" value="1"/>
</dbReference>
<dbReference type="InterPro" id="IPR006576">
    <property type="entry name" value="BRK_domain"/>
</dbReference>
<feature type="compositionally biased region" description="Polar residues" evidence="10">
    <location>
        <begin position="2401"/>
        <end position="2437"/>
    </location>
</feature>
<dbReference type="InterPro" id="IPR019787">
    <property type="entry name" value="Znf_PHD-finger"/>
</dbReference>
<dbReference type="SUPFAM" id="SSF46942">
    <property type="entry name" value="Elongation factor TFIIS domain 2"/>
    <property type="match status" value="1"/>
</dbReference>
<dbReference type="SMART" id="SM00510">
    <property type="entry name" value="TFS2M"/>
    <property type="match status" value="1"/>
</dbReference>
<feature type="compositionally biased region" description="Basic and acidic residues" evidence="10">
    <location>
        <begin position="765"/>
        <end position="811"/>
    </location>
</feature>
<dbReference type="Pfam" id="PF07500">
    <property type="entry name" value="TFIIS_M"/>
    <property type="match status" value="1"/>
</dbReference>
<dbReference type="InterPro" id="IPR037259">
    <property type="entry name" value="BRK_sf"/>
</dbReference>
<feature type="compositionally biased region" description="Basic and acidic residues" evidence="10">
    <location>
        <begin position="2317"/>
        <end position="2326"/>
    </location>
</feature>
<dbReference type="InterPro" id="IPR011011">
    <property type="entry name" value="Znf_FYVE_PHD"/>
</dbReference>
<gene>
    <name evidence="13" type="ORF">ACJMK2_003974</name>
</gene>
<dbReference type="PROSITE" id="PS01359">
    <property type="entry name" value="ZF_PHD_1"/>
    <property type="match status" value="1"/>
</dbReference>
<feature type="region of interest" description="Disordered" evidence="10">
    <location>
        <begin position="1921"/>
        <end position="2082"/>
    </location>
</feature>
<dbReference type="SUPFAM" id="SSF160481">
    <property type="entry name" value="BRK domain-like"/>
    <property type="match status" value="1"/>
</dbReference>
<dbReference type="InterPro" id="IPR019786">
    <property type="entry name" value="Zinc_finger_PHD-type_CS"/>
</dbReference>
<dbReference type="Pfam" id="PF07744">
    <property type="entry name" value="SPOC"/>
    <property type="match status" value="1"/>
</dbReference>
<feature type="compositionally biased region" description="Polar residues" evidence="10">
    <location>
        <begin position="8"/>
        <end position="37"/>
    </location>
</feature>
<feature type="compositionally biased region" description="Basic residues" evidence="10">
    <location>
        <begin position="576"/>
        <end position="586"/>
    </location>
</feature>
<feature type="domain" description="TFIIS central" evidence="12">
    <location>
        <begin position="1504"/>
        <end position="1624"/>
    </location>
</feature>
<feature type="compositionally biased region" description="Basic and acidic residues" evidence="10">
    <location>
        <begin position="264"/>
        <end position="318"/>
    </location>
</feature>
<feature type="compositionally biased region" description="Basic and acidic residues" evidence="10">
    <location>
        <begin position="1084"/>
        <end position="1119"/>
    </location>
</feature>
<keyword evidence="2" id="KW-0479">Metal-binding</keyword>
<sequence length="2983" mass="331477">MSEGFTEKVQSCSVSAQDKSTSVLHNSSVSDVPQPSQDHCGAENNWNLDTEPIEDKNPFSGFSEEHLNKLDEVLSSAEVRQILQQSVTEFGINMDLNNSIPSTSHDEDVSQESSDGDANPMDQAPAASTFIDHAYCMPADRMPKIKTNVSPGLSVTKMPMVETCSSPVVAAVLSPGVASMPLIPSVLPKAIEKSGKSSDEETEGAAETSTASPRKSSRKRENKKYSEEEWETSPSPRGRGRGRGRGKSVFDDGAGNKRQSTRISDMRQREMAEKILKENRQALEAEKAQLAQEDTKTDLPRGRPRKSIKDGEVEKDQFVQDEDTTESPRGCPRQAAKDEEVEKEDLAQKEEEAADPLECTKQISKEGEIEKEQHSQEDAKAESPRGRTRKAAKDNEVDKDDEKEEKETVENDEEEKETPKKPTETGIVGKKVTGKNAVGKKEKAKKEDAMDENEDKDEAVDNVDVGDDKEEIKDDKVKKKVKKKVGKKGAVTHENDGKNVKEVGNKMKGKGKKGKLKVQGKKKVKAVGKFKKVEGEQDTESEEEEKESVPKKKVTKKLLKKKVIVKVNKLLKKKTIVKMKKCKLKKKAEEKKNEEESVADESSPKKKKMKKGTTGDGSKNEVKSPGKKKKRKVDSDESSNKNGDEEEEGGKMKVKRKRVANAEVDEQCDEKGEKKNIKKDLSKQNGQSGMKTDEEDEIPLKKLKKNADQAKLKEEIKKKKKRKQTEKNDDVPLKKLKSDLQEKESSKEGLDNSTTKTDSEQESVNMKKDKCKDIDSRRKSVIDKDSVEKGGSKVEKRRDSKDSKSSYDSKDGKHHHHHHHAHGHSFSIERRDSKDHTKHHKDEKHGHRHESVESRDSSVSGDKKCESKEKVTPIKSIDYKDFVKSLKAEKKKRKSEEIIFDPTVTDLFKPDVIKTKEEPVKEADKLLDKNKKDLFDSKEVNKDCIGSVLEQTVKVELSESSSHKSSSDLTKERDFQEFIKREDSDVNKDEMASVEVKADNVSDSNTLNVANIYIEDNKDNSVFTDLVKNKENIKEELEETKLVPKVIEVAVPKRLEKSVKEKEDLNEQEIKGLVVSISTEEEHDISSVDTEKVKQGDDVEKTRISKDLERNKEGEEDNSKLFLKKEVDMTTNKELQRKDSGRALRESSRKSLALIESLKEKPAKEIEEEEIDDVTFEDDQNDETWEDPSKLYCICRQPHNKRFMICCDKCEEWYHGKCVGISATTGKEMELNNEEYICLKCKGKEELNKKSLQTGNQRTDSRDSNKGKSEPTPLLERLQAEEAFKIESKKVEEIKRSSSQESAKSNMSKKSNLGSIQKLSPEKLDDKKKRFKHFRESLEKAIKEKSSSYQQCMGEECQNEARKDSIYCSNECIVKHAQNALKVLQKSHETGSAKIPIKDAGGSERVAVVDRKTGQVLSGSKAPSKAELEKWLENHPTYEVFAPSSKVTPSKKTEDKGSSQKEKEKKDKEKDKQAVEKVKDRPKDTRNSTDSKPPVKTTEGPDPVRLNVRKSLRDALAGRSEGADDVMLSSSEIKGIALAIEEELFKYFRDTGHKYKAKYRSLIFNIKDPKNCGLFRKILSRRLKPYKLVRMSPEELASQELAKWRAQEAKHTLQMIEKTETEHSKESTHVVKKTHKGEVEVEEEQDLSSLVEAKKDPLKIDPKADLLSELIPDTTDQHRQHLFDLNCKICTGKMANPDESAQSKIVQKTEVAIKSPEMEKEEAKEKPIPPEEVVREVMKAIQRAKREADSSTARQVTVRSPDSALQSGLEKKATFTPSGPMLWKGFIFMQEVSKFVTTAYRITGPTDHMELPDTIHVCGRINPEQVWDYLSKIKQTGSKDICAIRFIPGSQEEKTAYIHLYSYLNSRSRCGVVGNASKLIKDFYIVPLASHSKIPSVLKPFDGPGFEENRPHMLIGVIVRQKPKQPSTVSKEPVEVKHQHQAPQDPRKQKVADKVVKKAPASYTPTSTTQPPKVRGPGTPTSGKRSASSTPQTSSSTPASTPKSVSSSSEKGVKPSKSIIQDRIIKEYSNVEEAEEDSPYEPPDSGPNEDDEAYDPEREDEKNKPKSTTSVPKSKQGAGVIGGETMSKIIQKIAMSKNPAEATAAMVAALASTKGLGNQRRLLMELTQNIDQQKKLLEAKRREVQGGDLAGVGATTDSMTAGPSVVSTAIESVAVSSFVTTSAAVGRALASTVVSMPDVTFSVQPSHSVTTSNVDVKISVPTAVSDSNFTSSSSSVGLNSVQDQPSTQDVKPKFESSSIAGSAVSSGMQNEVTNVGSVGLTVNEKDQEKQSNSRKQVESSFKVSETADNAVSSSISVKDEASKVKEEEEPESETPAELPTALQSLFSFIPSGSVSGLKIIRTKIPVTYSSGPKKPEKDASIVSQTNSSVIAVCSETSVKSNDQDQTSVVSIETSDVSATGSTEKVVQDQKVSGTTKAEPTGPEKKSKTKTFLGFEYDSDSSEGSFEGFDVDDVRKESPRKKSSRASSKQIDTVAIPGLGSLDQLIEDNPSEQKEPDSTDPNAVTDFGDTDIRIGQQPWRQPLGNIKPDIDLPDEDQDLRQGFGQDMRFDQDMRHSLVDVDERIQGPLYLQPLPPGVHSGRPGGLPIRPPMPGEPQDIDQRIAPFPFPGPPGIRPRLPFMALNQPPPPGEDWQPGQPAPPPLPPRPLIRPPPPPLPPHPPEPTEKEQPSEMAEDSDMRSVSVSEKNGDQEKDEKEKQKGKAKMKDKNKRKHSSELTSDERLKQIVLQIASQPQPAPMKPPPVPPVAMGPMSSQGIMSPHQGPLLSEGMMPLHSSLQPISQGIPGVNLGPGPMQPGHDHHWQCTYTEANMPPMSEIHSSGMPPMCRESYQPSSSGINSTAVMQHQPSIPSLLDLPAQSVGSTQLPSRPHIERDRFRPRSRSPHVSQEDIDYSENYNKPRDGYPRSSMSRPERGNRNDFRGRSRGRARGHNRDWHGESGGRDGGQRRGGHHPEGRSRHSSMDYSEY</sequence>
<dbReference type="SUPFAM" id="SSF57903">
    <property type="entry name" value="FYVE/PHD zinc finger"/>
    <property type="match status" value="1"/>
</dbReference>
<keyword evidence="6" id="KW-0804">Transcription</keyword>
<name>A0ABD3XZT4_SINWO</name>
<evidence type="ECO:0008006" key="15">
    <source>
        <dbReference type="Google" id="ProtNLM"/>
    </source>
</evidence>
<feature type="compositionally biased region" description="Polar residues" evidence="10">
    <location>
        <begin position="1750"/>
        <end position="1766"/>
    </location>
</feature>
<evidence type="ECO:0000256" key="6">
    <source>
        <dbReference type="ARBA" id="ARBA00023163"/>
    </source>
</evidence>
<evidence type="ECO:0000313" key="14">
    <source>
        <dbReference type="Proteomes" id="UP001634394"/>
    </source>
</evidence>
<feature type="compositionally biased region" description="Basic and acidic residues" evidence="10">
    <location>
        <begin position="2927"/>
        <end position="2938"/>
    </location>
</feature>
<feature type="compositionally biased region" description="Acidic residues" evidence="10">
    <location>
        <begin position="536"/>
        <end position="546"/>
    </location>
</feature>
<comment type="subcellular location">
    <subcellularLocation>
        <location evidence="1">Nucleus</location>
    </subcellularLocation>
</comment>
<feature type="region of interest" description="Disordered" evidence="10">
    <location>
        <begin position="193"/>
        <end position="560"/>
    </location>
</feature>
<dbReference type="SMART" id="SM00249">
    <property type="entry name" value="PHD"/>
    <property type="match status" value="1"/>
</dbReference>
<feature type="compositionally biased region" description="Basic and acidic residues" evidence="10">
    <location>
        <begin position="633"/>
        <end position="643"/>
    </location>
</feature>
<dbReference type="Gene3D" id="1.10.472.30">
    <property type="entry name" value="Transcription elongation factor S-II, central domain"/>
    <property type="match status" value="1"/>
</dbReference>
<feature type="region of interest" description="Disordered" evidence="10">
    <location>
        <begin position="576"/>
        <end position="870"/>
    </location>
</feature>
<dbReference type="Pfam" id="PF00628">
    <property type="entry name" value="PHD"/>
    <property type="match status" value="1"/>
</dbReference>
<feature type="compositionally biased region" description="Basic and acidic residues" evidence="10">
    <location>
        <begin position="491"/>
        <end position="505"/>
    </location>
</feature>
<feature type="compositionally biased region" description="Basic and acidic residues" evidence="10">
    <location>
        <begin position="1945"/>
        <end position="1956"/>
    </location>
</feature>
<feature type="region of interest" description="Disordered" evidence="10">
    <location>
        <begin position="2876"/>
        <end position="2983"/>
    </location>
</feature>
<dbReference type="Proteomes" id="UP001634394">
    <property type="component" value="Unassembled WGS sequence"/>
</dbReference>
<feature type="compositionally biased region" description="Low complexity" evidence="10">
    <location>
        <begin position="2066"/>
        <end position="2075"/>
    </location>
</feature>
<keyword evidence="3 8" id="KW-0863">Zinc-finger</keyword>
<evidence type="ECO:0000256" key="5">
    <source>
        <dbReference type="ARBA" id="ARBA00023015"/>
    </source>
</evidence>
<feature type="region of interest" description="Disordered" evidence="10">
    <location>
        <begin position="1442"/>
        <end position="1507"/>
    </location>
</feature>
<dbReference type="EMBL" id="JBJQND010000001">
    <property type="protein sequence ID" value="KAL3891724.1"/>
    <property type="molecule type" value="Genomic_DNA"/>
</dbReference>
<feature type="region of interest" description="Disordered" evidence="10">
    <location>
        <begin position="1619"/>
        <end position="1647"/>
    </location>
</feature>
<evidence type="ECO:0000256" key="7">
    <source>
        <dbReference type="ARBA" id="ARBA00023242"/>
    </source>
</evidence>
<comment type="caution">
    <text evidence="13">The sequence shown here is derived from an EMBL/GenBank/DDBJ whole genome shotgun (WGS) entry which is preliminary data.</text>
</comment>
<feature type="compositionally biased region" description="Polar residues" evidence="10">
    <location>
        <begin position="2847"/>
        <end position="2860"/>
    </location>
</feature>
<feature type="region of interest" description="Disordered" evidence="10">
    <location>
        <begin position="2587"/>
        <end position="2739"/>
    </location>
</feature>
<evidence type="ECO:0000256" key="8">
    <source>
        <dbReference type="PROSITE-ProRule" id="PRU00146"/>
    </source>
</evidence>
<feature type="region of interest" description="Disordered" evidence="10">
    <location>
        <begin position="2281"/>
        <end position="2337"/>
    </location>
</feature>
<feature type="region of interest" description="Disordered" evidence="10">
    <location>
        <begin position="1291"/>
        <end position="1328"/>
    </location>
</feature>
<dbReference type="InterPro" id="IPR012921">
    <property type="entry name" value="SPOC_C"/>
</dbReference>
<feature type="compositionally biased region" description="Basic residues" evidence="10">
    <location>
        <begin position="507"/>
        <end position="530"/>
    </location>
</feature>
<keyword evidence="4" id="KW-0862">Zinc</keyword>
<dbReference type="InterPro" id="IPR036575">
    <property type="entry name" value="TFIIS_cen_dom_sf"/>
</dbReference>
<feature type="compositionally biased region" description="Pro residues" evidence="10">
    <location>
        <begin position="2655"/>
        <end position="2679"/>
    </location>
</feature>
<accession>A0ABD3XZT4</accession>
<feature type="compositionally biased region" description="Basic and acidic residues" evidence="10">
    <location>
        <begin position="669"/>
        <end position="682"/>
    </location>
</feature>
<feature type="compositionally biased region" description="Basic and acidic residues" evidence="10">
    <location>
        <begin position="1451"/>
        <end position="1489"/>
    </location>
</feature>
<dbReference type="Gene3D" id="3.30.40.10">
    <property type="entry name" value="Zinc/RING finger domain, C3HC4 (zinc finger)"/>
    <property type="match status" value="1"/>
</dbReference>
<dbReference type="GO" id="GO:0005634">
    <property type="term" value="C:nucleus"/>
    <property type="evidence" value="ECO:0007669"/>
    <property type="project" value="UniProtKB-SubCell"/>
</dbReference>
<feature type="compositionally biased region" description="Basic residues" evidence="10">
    <location>
        <begin position="812"/>
        <end position="823"/>
    </location>
</feature>
<evidence type="ECO:0000259" key="12">
    <source>
        <dbReference type="PROSITE" id="PS51321"/>
    </source>
</evidence>
<organism evidence="13 14">
    <name type="scientific">Sinanodonta woodiana</name>
    <name type="common">Chinese pond mussel</name>
    <name type="synonym">Anodonta woodiana</name>
    <dbReference type="NCBI Taxonomy" id="1069815"/>
    <lineage>
        <taxon>Eukaryota</taxon>
        <taxon>Metazoa</taxon>
        <taxon>Spiralia</taxon>
        <taxon>Lophotrochozoa</taxon>
        <taxon>Mollusca</taxon>
        <taxon>Bivalvia</taxon>
        <taxon>Autobranchia</taxon>
        <taxon>Heteroconchia</taxon>
        <taxon>Palaeoheterodonta</taxon>
        <taxon>Unionida</taxon>
        <taxon>Unionoidea</taxon>
        <taxon>Unionidae</taxon>
        <taxon>Unioninae</taxon>
        <taxon>Sinanodonta</taxon>
    </lineage>
</organism>
<feature type="compositionally biased region" description="Basic and acidic residues" evidence="10">
    <location>
        <begin position="2947"/>
        <end position="2977"/>
    </location>
</feature>
<feature type="compositionally biased region" description="Low complexity" evidence="10">
    <location>
        <begin position="2228"/>
        <end position="2241"/>
    </location>
</feature>
<evidence type="ECO:0000313" key="13">
    <source>
        <dbReference type="EMBL" id="KAL3891724.1"/>
    </source>
</evidence>
<feature type="compositionally biased region" description="Basic and acidic residues" evidence="10">
    <location>
        <begin position="843"/>
        <end position="870"/>
    </location>
</feature>
<dbReference type="PROSITE" id="PS50016">
    <property type="entry name" value="ZF_PHD_2"/>
    <property type="match status" value="1"/>
</dbReference>